<accession>A0ABS0MZY5</accession>
<dbReference type="RefSeq" id="WP_197919948.1">
    <property type="nucleotide sequence ID" value="NZ_CAWPTA010000006.1"/>
</dbReference>
<sequence length="254" mass="26655">MKRQGTSLAGKLTLAASAAAFAIALPSSVLAIGLLNGESVAAPNASAHIAFTPAAADPAVAEMMARNSQGQARMMRFTPAGATGNNAERAVTVAVRVDQETAQALAASTSIAGARESDNMPSSLQVAPTRYNLGIARGFSNFAPATNSRSPELSSALSSANIPDISDFSPRTTSRDEPSRFAARVAMEESTNRRQDARASVGDQLLDLGGSYRLTNNLDITAGVRLEQDRDIMPLPDVEQQDSQAVYIGTQLRF</sequence>
<dbReference type="EMBL" id="JAEANY010000001">
    <property type="protein sequence ID" value="MBH5321268.1"/>
    <property type="molecule type" value="Genomic_DNA"/>
</dbReference>
<feature type="signal peptide" evidence="1">
    <location>
        <begin position="1"/>
        <end position="31"/>
    </location>
</feature>
<dbReference type="Proteomes" id="UP000602442">
    <property type="component" value="Unassembled WGS sequence"/>
</dbReference>
<reference evidence="2 3" key="1">
    <citation type="submission" date="2020-11" db="EMBL/GenBank/DDBJ databases">
        <title>Erythrobacter sediminis sp. nov., a marine bacterium from a tidal flat of Garorim Bay.</title>
        <authorList>
            <person name="Kim D."/>
            <person name="Yoo Y."/>
            <person name="Kim J.-J."/>
        </authorList>
    </citation>
    <scope>NUCLEOTIDE SEQUENCE [LARGE SCALE GENOMIC DNA]</scope>
    <source>
        <strain evidence="2 3">JGD-13</strain>
    </source>
</reference>
<protein>
    <recommendedName>
        <fullName evidence="4">Porin</fullName>
    </recommendedName>
</protein>
<comment type="caution">
    <text evidence="2">The sequence shown here is derived from an EMBL/GenBank/DDBJ whole genome shotgun (WGS) entry which is preliminary data.</text>
</comment>
<evidence type="ECO:0000313" key="3">
    <source>
        <dbReference type="Proteomes" id="UP000602442"/>
    </source>
</evidence>
<evidence type="ECO:0000313" key="2">
    <source>
        <dbReference type="EMBL" id="MBH5321268.1"/>
    </source>
</evidence>
<evidence type="ECO:0008006" key="4">
    <source>
        <dbReference type="Google" id="ProtNLM"/>
    </source>
</evidence>
<feature type="chain" id="PRO_5045835524" description="Porin" evidence="1">
    <location>
        <begin position="32"/>
        <end position="254"/>
    </location>
</feature>
<keyword evidence="1" id="KW-0732">Signal</keyword>
<proteinExistence type="predicted"/>
<evidence type="ECO:0000256" key="1">
    <source>
        <dbReference type="SAM" id="SignalP"/>
    </source>
</evidence>
<organism evidence="2 3">
    <name type="scientific">Aurantiacibacter sediminis</name>
    <dbReference type="NCBI Taxonomy" id="2793064"/>
    <lineage>
        <taxon>Bacteria</taxon>
        <taxon>Pseudomonadati</taxon>
        <taxon>Pseudomonadota</taxon>
        <taxon>Alphaproteobacteria</taxon>
        <taxon>Sphingomonadales</taxon>
        <taxon>Erythrobacteraceae</taxon>
        <taxon>Aurantiacibacter</taxon>
    </lineage>
</organism>
<gene>
    <name evidence="2" type="ORF">I5L03_01555</name>
</gene>
<name>A0ABS0MZY5_9SPHN</name>
<keyword evidence="3" id="KW-1185">Reference proteome</keyword>